<protein>
    <submittedName>
        <fullName evidence="9">DNA photolyase family protein</fullName>
    </submittedName>
</protein>
<evidence type="ECO:0000256" key="2">
    <source>
        <dbReference type="ARBA" id="ARBA00001974"/>
    </source>
</evidence>
<evidence type="ECO:0000256" key="5">
    <source>
        <dbReference type="ARBA" id="ARBA00022827"/>
    </source>
</evidence>
<comment type="caution">
    <text evidence="9">The sequence shown here is derived from an EMBL/GenBank/DDBJ whole genome shotgun (WGS) entry which is preliminary data.</text>
</comment>
<comment type="similarity">
    <text evidence="3">Belongs to the DNA photolyase class-1 family.</text>
</comment>
<dbReference type="InterPro" id="IPR002081">
    <property type="entry name" value="Cryptochrome/DNA_photolyase_1"/>
</dbReference>
<dbReference type="InterPro" id="IPR036134">
    <property type="entry name" value="Crypto/Photolyase_FAD-like_sf"/>
</dbReference>
<dbReference type="InterPro" id="IPR018394">
    <property type="entry name" value="DNA_photolyase_1_CS_C"/>
</dbReference>
<dbReference type="InterPro" id="IPR036155">
    <property type="entry name" value="Crypto/Photolyase_N_sf"/>
</dbReference>
<dbReference type="Gene3D" id="3.40.50.620">
    <property type="entry name" value="HUPs"/>
    <property type="match status" value="1"/>
</dbReference>
<evidence type="ECO:0000256" key="4">
    <source>
        <dbReference type="ARBA" id="ARBA00022630"/>
    </source>
</evidence>
<sequence>MGQQHQPLQLVWLKRDLRLRDHAPLLEAARRGNVVLLFIVEPMLLADPHYSLRHWRFIWQSLQDLDQQLAPFNTRVWVTKGDAVQVFEHLHRHWGIGRLLSHQEVGLANTFARDRQVATWCAEQGIPWLEFDYAGVVRGLTHRRYWLQTWYARMGAPTADPALDKINWLSGEYIPAFSPPESWLQRDEHMQPGGERRAWFTLHDFLAGRGKDYARCISKPVASRRACSRLSPYLAWGNISLRQTVKAVDAHRAPGWAKALKAVKSRLRWHSHFIQKFESECDMQHRPLNRAYGQFPFLSDADAAHRLQCWKTGHTGVPLVDAAMRCVIATGYLNFRLRAMLVSFLCHQLQVDWRQGVVHLARQFVDFEPGIHYPQFQMQASVTGIHTIRLYNPVKQALDHDPDGEFIAHWVPELSALPMPLRASPWTMTAMEQAMHGVTLGEDYPQPVVEPERQARAVRDMLFAFAKRADVRQEGRRILARHTLPGRPRQV</sequence>
<evidence type="ECO:0000313" key="10">
    <source>
        <dbReference type="Proteomes" id="UP001520878"/>
    </source>
</evidence>
<dbReference type="Gene3D" id="1.10.579.10">
    <property type="entry name" value="DNA Cyclobutane Dipyrimidine Photolyase, subunit A, domain 3"/>
    <property type="match status" value="1"/>
</dbReference>
<comment type="cofactor">
    <cofactor evidence="2">
        <name>FAD</name>
        <dbReference type="ChEBI" id="CHEBI:57692"/>
    </cofactor>
</comment>
<feature type="domain" description="Photolyase/cryptochrome alpha/beta" evidence="8">
    <location>
        <begin position="7"/>
        <end position="136"/>
    </location>
</feature>
<dbReference type="Gene3D" id="1.25.40.80">
    <property type="match status" value="1"/>
</dbReference>
<dbReference type="InterPro" id="IPR005101">
    <property type="entry name" value="Cryptochr/Photolyase_FAD-bd"/>
</dbReference>
<keyword evidence="5 7" id="KW-0274">FAD</keyword>
<keyword evidence="10" id="KW-1185">Reference proteome</keyword>
<dbReference type="SUPFAM" id="SSF52425">
    <property type="entry name" value="Cryptochrome/photolyase, N-terminal domain"/>
    <property type="match status" value="1"/>
</dbReference>
<keyword evidence="6 7" id="KW-0157">Chromophore</keyword>
<comment type="similarity">
    <text evidence="7">Belongs to the DNA photolyase family.</text>
</comment>
<dbReference type="PRINTS" id="PR00147">
    <property type="entry name" value="DNAPHOTLYASE"/>
</dbReference>
<dbReference type="PANTHER" id="PTHR11455">
    <property type="entry name" value="CRYPTOCHROME"/>
    <property type="match status" value="1"/>
</dbReference>
<comment type="cofactor">
    <cofactor evidence="1">
        <name>(6R)-5,10-methylene-5,6,7,8-tetrahydrofolate</name>
        <dbReference type="ChEBI" id="CHEBI:15636"/>
    </cofactor>
</comment>
<evidence type="ECO:0000256" key="3">
    <source>
        <dbReference type="ARBA" id="ARBA00005862"/>
    </source>
</evidence>
<evidence type="ECO:0000256" key="6">
    <source>
        <dbReference type="ARBA" id="ARBA00022991"/>
    </source>
</evidence>
<dbReference type="EMBL" id="JAJEWP010000002">
    <property type="protein sequence ID" value="MCC2616571.1"/>
    <property type="molecule type" value="Genomic_DNA"/>
</dbReference>
<gene>
    <name evidence="9" type="ORF">LJ739_09990</name>
</gene>
<dbReference type="PROSITE" id="PS51645">
    <property type="entry name" value="PHR_CRY_ALPHA_BETA"/>
    <property type="match status" value="1"/>
</dbReference>
<evidence type="ECO:0000256" key="1">
    <source>
        <dbReference type="ARBA" id="ARBA00001932"/>
    </source>
</evidence>
<name>A0ABS8G8S3_9ALTE</name>
<evidence type="ECO:0000259" key="8">
    <source>
        <dbReference type="PROSITE" id="PS51645"/>
    </source>
</evidence>
<dbReference type="SUPFAM" id="SSF48173">
    <property type="entry name" value="Cryptochrome/photolyase FAD-binding domain"/>
    <property type="match status" value="1"/>
</dbReference>
<dbReference type="Pfam" id="PF00875">
    <property type="entry name" value="DNA_photolyase"/>
    <property type="match status" value="1"/>
</dbReference>
<accession>A0ABS8G8S3</accession>
<dbReference type="Pfam" id="PF03441">
    <property type="entry name" value="FAD_binding_7"/>
    <property type="match status" value="1"/>
</dbReference>
<proteinExistence type="inferred from homology"/>
<keyword evidence="4 7" id="KW-0285">Flavoprotein</keyword>
<dbReference type="Proteomes" id="UP001520878">
    <property type="component" value="Unassembled WGS sequence"/>
</dbReference>
<reference evidence="9 10" key="1">
    <citation type="submission" date="2021-10" db="EMBL/GenBank/DDBJ databases">
        <title>Draft genome of Aestuariibacter halophilus JC2043.</title>
        <authorList>
            <person name="Emsley S.A."/>
            <person name="Pfannmuller K.M."/>
            <person name="Ushijima B."/>
            <person name="Saw J.H."/>
            <person name="Videau P."/>
        </authorList>
    </citation>
    <scope>NUCLEOTIDE SEQUENCE [LARGE SCALE GENOMIC DNA]</scope>
    <source>
        <strain evidence="9 10">JC2043</strain>
    </source>
</reference>
<dbReference type="InterPro" id="IPR014729">
    <property type="entry name" value="Rossmann-like_a/b/a_fold"/>
</dbReference>
<evidence type="ECO:0000256" key="7">
    <source>
        <dbReference type="RuleBase" id="RU004182"/>
    </source>
</evidence>
<dbReference type="InterPro" id="IPR006050">
    <property type="entry name" value="DNA_photolyase_N"/>
</dbReference>
<dbReference type="PANTHER" id="PTHR11455:SF9">
    <property type="entry name" value="CRYPTOCHROME CIRCADIAN CLOCK 5 ISOFORM X1"/>
    <property type="match status" value="1"/>
</dbReference>
<organism evidence="9 10">
    <name type="scientific">Fluctibacter halophilus</name>
    <dbReference type="NCBI Taxonomy" id="226011"/>
    <lineage>
        <taxon>Bacteria</taxon>
        <taxon>Pseudomonadati</taxon>
        <taxon>Pseudomonadota</taxon>
        <taxon>Gammaproteobacteria</taxon>
        <taxon>Alteromonadales</taxon>
        <taxon>Alteromonadaceae</taxon>
        <taxon>Fluctibacter</taxon>
    </lineage>
</organism>
<evidence type="ECO:0000313" key="9">
    <source>
        <dbReference type="EMBL" id="MCC2616571.1"/>
    </source>
</evidence>
<dbReference type="PROSITE" id="PS00394">
    <property type="entry name" value="DNA_PHOTOLYASES_1_1"/>
    <property type="match status" value="1"/>
</dbReference>
<dbReference type="RefSeq" id="WP_229160041.1">
    <property type="nucleotide sequence ID" value="NZ_JAJEWP010000002.1"/>
</dbReference>